<protein>
    <submittedName>
        <fullName evidence="2">Uncharacterized protein</fullName>
    </submittedName>
</protein>
<dbReference type="Proteomes" id="UP001153148">
    <property type="component" value="Unassembled WGS sequence"/>
</dbReference>
<keyword evidence="3" id="KW-1185">Reference proteome</keyword>
<feature type="region of interest" description="Disordered" evidence="1">
    <location>
        <begin position="1"/>
        <end position="48"/>
    </location>
</feature>
<evidence type="ECO:0000256" key="1">
    <source>
        <dbReference type="SAM" id="MobiDB-lite"/>
    </source>
</evidence>
<feature type="non-terminal residue" evidence="2">
    <location>
        <position position="1"/>
    </location>
</feature>
<comment type="caution">
    <text evidence="2">The sequence shown here is derived from an EMBL/GenBank/DDBJ whole genome shotgun (WGS) entry which is preliminary data.</text>
</comment>
<reference evidence="2" key="1">
    <citation type="submission" date="2021-03" db="EMBL/GenBank/DDBJ databases">
        <authorList>
            <person name="Tran Van P."/>
        </authorList>
    </citation>
    <scope>NUCLEOTIDE SEQUENCE</scope>
</reference>
<accession>A0ABN7PC48</accession>
<dbReference type="EMBL" id="CAJPIN010028741">
    <property type="protein sequence ID" value="CAG2063757.1"/>
    <property type="molecule type" value="Genomic_DNA"/>
</dbReference>
<organism evidence="2 3">
    <name type="scientific">Timema podura</name>
    <name type="common">Walking stick</name>
    <dbReference type="NCBI Taxonomy" id="61482"/>
    <lineage>
        <taxon>Eukaryota</taxon>
        <taxon>Metazoa</taxon>
        <taxon>Ecdysozoa</taxon>
        <taxon>Arthropoda</taxon>
        <taxon>Hexapoda</taxon>
        <taxon>Insecta</taxon>
        <taxon>Pterygota</taxon>
        <taxon>Neoptera</taxon>
        <taxon>Polyneoptera</taxon>
        <taxon>Phasmatodea</taxon>
        <taxon>Timematodea</taxon>
        <taxon>Timematoidea</taxon>
        <taxon>Timematidae</taxon>
        <taxon>Timema</taxon>
    </lineage>
</organism>
<gene>
    <name evidence="2" type="ORF">TPAB3V08_LOCUS10704</name>
</gene>
<proteinExistence type="predicted"/>
<evidence type="ECO:0000313" key="2">
    <source>
        <dbReference type="EMBL" id="CAG2063757.1"/>
    </source>
</evidence>
<sequence length="72" mass="7694">SERHPGQRDGVQAGHVCGGQPGGRVREEPVQGRLPSHVPVPLGDRGVQRVRGVPGTQQAVRGWGILFEPGRQ</sequence>
<name>A0ABN7PC48_TIMPD</name>
<evidence type="ECO:0000313" key="3">
    <source>
        <dbReference type="Proteomes" id="UP001153148"/>
    </source>
</evidence>